<keyword evidence="7" id="KW-1185">Reference proteome</keyword>
<proteinExistence type="predicted"/>
<dbReference type="EMBL" id="CATOUU010000722">
    <property type="protein sequence ID" value="CAI9944282.1"/>
    <property type="molecule type" value="Genomic_DNA"/>
</dbReference>
<evidence type="ECO:0000313" key="2">
    <source>
        <dbReference type="EMBL" id="CAI9944282.1"/>
    </source>
</evidence>
<evidence type="ECO:0000313" key="1">
    <source>
        <dbReference type="EMBL" id="CAI9940298.1"/>
    </source>
</evidence>
<evidence type="ECO:0000313" key="7">
    <source>
        <dbReference type="Proteomes" id="UP001642409"/>
    </source>
</evidence>
<sequence>MPNPVKPEKLNPLQEQEFHRNTIEKEKEARDIWNQKYGAEYIKMFHESQKAGEKARKAVGFPSAFKVIDTRAELQQLPDEFKTIKEQKLTSDEIGLWKYNLEENLFDNTQHSMKKVVWD</sequence>
<dbReference type="EMBL" id="CATOUU010000675">
    <property type="protein sequence ID" value="CAI9940298.1"/>
    <property type="molecule type" value="Genomic_DNA"/>
</dbReference>
<accession>A0AA86QT79</accession>
<reference evidence="4 7" key="2">
    <citation type="submission" date="2024-07" db="EMBL/GenBank/DDBJ databases">
        <authorList>
            <person name="Akdeniz Z."/>
        </authorList>
    </citation>
    <scope>NUCLEOTIDE SEQUENCE [LARGE SCALE GENOMIC DNA]</scope>
</reference>
<dbReference type="EMBL" id="CAXDID020000078">
    <property type="protein sequence ID" value="CAL6017282.1"/>
    <property type="molecule type" value="Genomic_DNA"/>
</dbReference>
<dbReference type="AlphaFoldDB" id="A0AA86QT79"/>
<evidence type="ECO:0000313" key="6">
    <source>
        <dbReference type="EMBL" id="CAL6042651.1"/>
    </source>
</evidence>
<evidence type="ECO:0000313" key="4">
    <source>
        <dbReference type="EMBL" id="CAL6017282.1"/>
    </source>
</evidence>
<dbReference type="EMBL" id="CAXDID020000085">
    <property type="protein sequence ID" value="CAL6020369.1"/>
    <property type="molecule type" value="Genomic_DNA"/>
</dbReference>
<organism evidence="3">
    <name type="scientific">Hexamita inflata</name>
    <dbReference type="NCBI Taxonomy" id="28002"/>
    <lineage>
        <taxon>Eukaryota</taxon>
        <taxon>Metamonada</taxon>
        <taxon>Diplomonadida</taxon>
        <taxon>Hexamitidae</taxon>
        <taxon>Hexamitinae</taxon>
        <taxon>Hexamita</taxon>
    </lineage>
</organism>
<dbReference type="Proteomes" id="UP001642409">
    <property type="component" value="Unassembled WGS sequence"/>
</dbReference>
<dbReference type="EMBL" id="CAXDID020000154">
    <property type="protein sequence ID" value="CAL6042651.1"/>
    <property type="molecule type" value="Genomic_DNA"/>
</dbReference>
<name>A0AA86QT79_9EUKA</name>
<reference evidence="3" key="1">
    <citation type="submission" date="2023-06" db="EMBL/GenBank/DDBJ databases">
        <authorList>
            <person name="Kurt Z."/>
        </authorList>
    </citation>
    <scope>NUCLEOTIDE SEQUENCE</scope>
</reference>
<evidence type="ECO:0000313" key="5">
    <source>
        <dbReference type="EMBL" id="CAL6020369.1"/>
    </source>
</evidence>
<evidence type="ECO:0000313" key="3">
    <source>
        <dbReference type="EMBL" id="CAI9963608.1"/>
    </source>
</evidence>
<gene>
    <name evidence="4" type="ORF">HINF_LOCUS25913</name>
    <name evidence="5" type="ORF">HINF_LOCUS27397</name>
    <name evidence="1" type="ORF">HINF_LOCUS27943</name>
    <name evidence="2" type="ORF">HINF_LOCUS31927</name>
    <name evidence="6" type="ORF">HINF_LOCUS39695</name>
    <name evidence="3" type="ORF">HINF_LOCUS51253</name>
</gene>
<comment type="caution">
    <text evidence="3">The sequence shown here is derived from an EMBL/GenBank/DDBJ whole genome shotgun (WGS) entry which is preliminary data.</text>
</comment>
<protein>
    <submittedName>
        <fullName evidence="3">Uncharacterized protein</fullName>
    </submittedName>
</protein>
<dbReference type="EMBL" id="CATOUU010000969">
    <property type="protein sequence ID" value="CAI9963608.1"/>
    <property type="molecule type" value="Genomic_DNA"/>
</dbReference>